<keyword evidence="3" id="KW-0813">Transport</keyword>
<evidence type="ECO:0000256" key="6">
    <source>
        <dbReference type="ARBA" id="ARBA00022816"/>
    </source>
</evidence>
<dbReference type="FunFam" id="3.30.740.10:FF:000005">
    <property type="entry name" value="Dynein light chain"/>
    <property type="match status" value="1"/>
</dbReference>
<sequence>MHQRHRLIWQVQITRERHFPTSNSRFQAVGCFMMEKVELKPEVQESDMSLEQQNAAVMLAMEAIEKFHSSKNIARHIKQGFDAKCGSGWHCVVGREFGAWFDHEVRCYIYYYVGRQAILLWRHGLCHPSTDAFVGRSQTKTT</sequence>
<keyword evidence="9" id="KW-0539">Nucleus</keyword>
<name>A0A183IHW7_9BILA</name>
<dbReference type="PANTHER" id="PTHR11886:SF35">
    <property type="entry name" value="DYNEIN LIGHT CHAIN"/>
    <property type="match status" value="1"/>
</dbReference>
<dbReference type="OrthoDB" id="10033309at2759"/>
<keyword evidence="5 10" id="KW-0493">Microtubule</keyword>
<keyword evidence="6" id="KW-0509">mRNA transport</keyword>
<dbReference type="PANTHER" id="PTHR11886">
    <property type="entry name" value="DYNEIN LIGHT CHAIN"/>
    <property type="match status" value="1"/>
</dbReference>
<comment type="subcellular location">
    <subcellularLocation>
        <location evidence="2 10">Cytoplasm</location>
        <location evidence="2 10">Cytoskeleton</location>
    </subcellularLocation>
    <subcellularLocation>
        <location evidence="1">Nucleus</location>
    </subcellularLocation>
</comment>
<dbReference type="AlphaFoldDB" id="A0A183IHW7"/>
<evidence type="ECO:0000256" key="8">
    <source>
        <dbReference type="ARBA" id="ARBA00023212"/>
    </source>
</evidence>
<evidence type="ECO:0000313" key="12">
    <source>
        <dbReference type="Proteomes" id="UP000270296"/>
    </source>
</evidence>
<dbReference type="SUPFAM" id="SSF54648">
    <property type="entry name" value="DLC"/>
    <property type="match status" value="1"/>
</dbReference>
<dbReference type="EMBL" id="UZAM01007626">
    <property type="protein sequence ID" value="VDP00393.1"/>
    <property type="molecule type" value="Genomic_DNA"/>
</dbReference>
<dbReference type="InterPro" id="IPR001372">
    <property type="entry name" value="Dynein_light_chain_typ-1/2"/>
</dbReference>
<evidence type="ECO:0000256" key="10">
    <source>
        <dbReference type="RuleBase" id="RU365010"/>
    </source>
</evidence>
<dbReference type="SMART" id="SM01375">
    <property type="entry name" value="Dynein_light"/>
    <property type="match status" value="1"/>
</dbReference>
<keyword evidence="10" id="KW-0505">Motor protein</keyword>
<keyword evidence="8 10" id="KW-0206">Cytoskeleton</keyword>
<evidence type="ECO:0000256" key="4">
    <source>
        <dbReference type="ARBA" id="ARBA00022490"/>
    </source>
</evidence>
<keyword evidence="10" id="KW-0243">Dynein</keyword>
<evidence type="ECO:0000256" key="7">
    <source>
        <dbReference type="ARBA" id="ARBA00022927"/>
    </source>
</evidence>
<proteinExistence type="inferred from homology"/>
<dbReference type="GO" id="GO:0045505">
    <property type="term" value="F:dynein intermediate chain binding"/>
    <property type="evidence" value="ECO:0007669"/>
    <property type="project" value="TreeGrafter"/>
</dbReference>
<dbReference type="GO" id="GO:0015031">
    <property type="term" value="P:protein transport"/>
    <property type="evidence" value="ECO:0007669"/>
    <property type="project" value="UniProtKB-KW"/>
</dbReference>
<organism evidence="13">
    <name type="scientific">Soboliphyme baturini</name>
    <dbReference type="NCBI Taxonomy" id="241478"/>
    <lineage>
        <taxon>Eukaryota</taxon>
        <taxon>Metazoa</taxon>
        <taxon>Ecdysozoa</taxon>
        <taxon>Nematoda</taxon>
        <taxon>Enoplea</taxon>
        <taxon>Dorylaimia</taxon>
        <taxon>Dioctophymatida</taxon>
        <taxon>Dioctophymatoidea</taxon>
        <taxon>Soboliphymatidae</taxon>
        <taxon>Soboliphyme</taxon>
    </lineage>
</organism>
<dbReference type="GO" id="GO:0005874">
    <property type="term" value="C:microtubule"/>
    <property type="evidence" value="ECO:0007669"/>
    <property type="project" value="UniProtKB-KW"/>
</dbReference>
<evidence type="ECO:0000256" key="1">
    <source>
        <dbReference type="ARBA" id="ARBA00004123"/>
    </source>
</evidence>
<evidence type="ECO:0000256" key="3">
    <source>
        <dbReference type="ARBA" id="ARBA00022448"/>
    </source>
</evidence>
<evidence type="ECO:0000313" key="11">
    <source>
        <dbReference type="EMBL" id="VDP00393.1"/>
    </source>
</evidence>
<comment type="similarity">
    <text evidence="10">Belongs to the dynein light chain family.</text>
</comment>
<reference evidence="13" key="1">
    <citation type="submission" date="2016-06" db="UniProtKB">
        <authorList>
            <consortium name="WormBaseParasite"/>
        </authorList>
    </citation>
    <scope>IDENTIFICATION</scope>
</reference>
<keyword evidence="7" id="KW-0653">Protein transport</keyword>
<dbReference type="Pfam" id="PF01221">
    <property type="entry name" value="Dynein_light"/>
    <property type="match status" value="1"/>
</dbReference>
<reference evidence="11 12" key="2">
    <citation type="submission" date="2018-11" db="EMBL/GenBank/DDBJ databases">
        <authorList>
            <consortium name="Pathogen Informatics"/>
        </authorList>
    </citation>
    <scope>NUCLEOTIDE SEQUENCE [LARGE SCALE GENOMIC DNA]</scope>
</reference>
<accession>A0A183IHW7</accession>
<evidence type="ECO:0000256" key="5">
    <source>
        <dbReference type="ARBA" id="ARBA00022701"/>
    </source>
</evidence>
<dbReference type="GO" id="GO:0005634">
    <property type="term" value="C:nucleus"/>
    <property type="evidence" value="ECO:0007669"/>
    <property type="project" value="UniProtKB-SubCell"/>
</dbReference>
<evidence type="ECO:0000256" key="2">
    <source>
        <dbReference type="ARBA" id="ARBA00004245"/>
    </source>
</evidence>
<keyword evidence="4 10" id="KW-0963">Cytoplasm</keyword>
<dbReference type="GO" id="GO:0007017">
    <property type="term" value="P:microtubule-based process"/>
    <property type="evidence" value="ECO:0007669"/>
    <property type="project" value="InterPro"/>
</dbReference>
<dbReference type="Proteomes" id="UP000270296">
    <property type="component" value="Unassembled WGS sequence"/>
</dbReference>
<evidence type="ECO:0000313" key="13">
    <source>
        <dbReference type="WBParaSite" id="SBAD_0000336301-mRNA-1"/>
    </source>
</evidence>
<dbReference type="InterPro" id="IPR037177">
    <property type="entry name" value="DLC_sf"/>
</dbReference>
<dbReference type="WBParaSite" id="SBAD_0000336301-mRNA-1">
    <property type="protein sequence ID" value="SBAD_0000336301-mRNA-1"/>
    <property type="gene ID" value="SBAD_0000336301"/>
</dbReference>
<gene>
    <name evidence="11" type="ORF">SBAD_LOCUS3212</name>
</gene>
<dbReference type="Gene3D" id="3.30.740.10">
    <property type="entry name" value="Protein Inhibitor Of Neuronal Nitric Oxide Synthase"/>
    <property type="match status" value="1"/>
</dbReference>
<evidence type="ECO:0000256" key="9">
    <source>
        <dbReference type="ARBA" id="ARBA00023242"/>
    </source>
</evidence>
<protein>
    <recommendedName>
        <fullName evidence="10">Dynein light chain</fullName>
    </recommendedName>
</protein>
<dbReference type="GO" id="GO:0051028">
    <property type="term" value="P:mRNA transport"/>
    <property type="evidence" value="ECO:0007669"/>
    <property type="project" value="UniProtKB-KW"/>
</dbReference>
<keyword evidence="12" id="KW-1185">Reference proteome</keyword>
<dbReference type="GO" id="GO:0005868">
    <property type="term" value="C:cytoplasmic dynein complex"/>
    <property type="evidence" value="ECO:0007669"/>
    <property type="project" value="TreeGrafter"/>
</dbReference>